<sequence length="137" mass="15826">MSSIQEDFFLRSINIDNIFKTFEKADYLFLYSIKHCMENSEIEDGVYLSDLAEYMHMSITDISKAVKKLQQKGYVEWHTDDKKERTYITPTTKAVSEMHGQKESLVSAYSKIIANIDGEDLKTTIDTLAKIRKILGE</sequence>
<reference evidence="1 2" key="1">
    <citation type="submission" date="2024-03" db="EMBL/GenBank/DDBJ databases">
        <title>Human intestinal bacterial collection.</title>
        <authorList>
            <person name="Pauvert C."/>
            <person name="Hitch T.C.A."/>
            <person name="Clavel T."/>
        </authorList>
    </citation>
    <scope>NUCLEOTIDE SEQUENCE [LARGE SCALE GENOMIC DNA]</scope>
    <source>
        <strain evidence="1 2">CLA-AP-H18</strain>
    </source>
</reference>
<name>A0ABV1HUK7_9FIRM</name>
<evidence type="ECO:0000313" key="1">
    <source>
        <dbReference type="EMBL" id="MEQ2566019.1"/>
    </source>
</evidence>
<organism evidence="1 2">
    <name type="scientific">Ruminococcoides intestinihominis</name>
    <dbReference type="NCBI Taxonomy" id="3133161"/>
    <lineage>
        <taxon>Bacteria</taxon>
        <taxon>Bacillati</taxon>
        <taxon>Bacillota</taxon>
        <taxon>Clostridia</taxon>
        <taxon>Eubacteriales</taxon>
        <taxon>Oscillospiraceae</taxon>
        <taxon>Ruminococcoides</taxon>
    </lineage>
</organism>
<keyword evidence="1" id="KW-0238">DNA-binding</keyword>
<dbReference type="RefSeq" id="WP_022506224.1">
    <property type="nucleotide sequence ID" value="NZ_JBBMEY010000028.1"/>
</dbReference>
<dbReference type="InterPro" id="IPR036388">
    <property type="entry name" value="WH-like_DNA-bd_sf"/>
</dbReference>
<dbReference type="SUPFAM" id="SSF46785">
    <property type="entry name" value="Winged helix' DNA-binding domain"/>
    <property type="match status" value="1"/>
</dbReference>
<evidence type="ECO:0000313" key="2">
    <source>
        <dbReference type="Proteomes" id="UP001478133"/>
    </source>
</evidence>
<dbReference type="GO" id="GO:0003677">
    <property type="term" value="F:DNA binding"/>
    <property type="evidence" value="ECO:0007669"/>
    <property type="project" value="UniProtKB-KW"/>
</dbReference>
<dbReference type="InterPro" id="IPR036390">
    <property type="entry name" value="WH_DNA-bd_sf"/>
</dbReference>
<dbReference type="Gene3D" id="1.10.10.10">
    <property type="entry name" value="Winged helix-like DNA-binding domain superfamily/Winged helix DNA-binding domain"/>
    <property type="match status" value="1"/>
</dbReference>
<accession>A0ABV1HUK7</accession>
<proteinExistence type="predicted"/>
<gene>
    <name evidence="1" type="ORF">ABFO16_07175</name>
</gene>
<protein>
    <submittedName>
        <fullName evidence="1">Winged helix DNA-binding protein</fullName>
    </submittedName>
</protein>
<comment type="caution">
    <text evidence="1">The sequence shown here is derived from an EMBL/GenBank/DDBJ whole genome shotgun (WGS) entry which is preliminary data.</text>
</comment>
<dbReference type="Proteomes" id="UP001478133">
    <property type="component" value="Unassembled WGS sequence"/>
</dbReference>
<keyword evidence="2" id="KW-1185">Reference proteome</keyword>
<dbReference type="EMBL" id="JBBMFI010000026">
    <property type="protein sequence ID" value="MEQ2566019.1"/>
    <property type="molecule type" value="Genomic_DNA"/>
</dbReference>